<dbReference type="Pfam" id="PF06473">
    <property type="entry name" value="FGF-BP1"/>
    <property type="match status" value="1"/>
</dbReference>
<accession>A0A8C2APP1</accession>
<evidence type="ECO:0000256" key="4">
    <source>
        <dbReference type="ARBA" id="ARBA00022729"/>
    </source>
</evidence>
<protein>
    <submittedName>
        <fullName evidence="8">Fibroblast growth factor binding protein 2a</fullName>
    </submittedName>
</protein>
<dbReference type="Proteomes" id="UP000694700">
    <property type="component" value="Unplaced"/>
</dbReference>
<evidence type="ECO:0000313" key="9">
    <source>
        <dbReference type="Proteomes" id="UP000694700"/>
    </source>
</evidence>
<comment type="subcellular location">
    <subcellularLocation>
        <location evidence="1">Secreted</location>
    </subcellularLocation>
</comment>
<dbReference type="GO" id="GO:0005576">
    <property type="term" value="C:extracellular region"/>
    <property type="evidence" value="ECO:0007669"/>
    <property type="project" value="UniProtKB-SubCell"/>
</dbReference>
<evidence type="ECO:0000256" key="1">
    <source>
        <dbReference type="ARBA" id="ARBA00004613"/>
    </source>
</evidence>
<dbReference type="GO" id="GO:0007267">
    <property type="term" value="P:cell-cell signaling"/>
    <property type="evidence" value="ECO:0007669"/>
    <property type="project" value="TreeGrafter"/>
</dbReference>
<feature type="region of interest" description="Disordered" evidence="7">
    <location>
        <begin position="182"/>
        <end position="209"/>
    </location>
</feature>
<evidence type="ECO:0000256" key="7">
    <source>
        <dbReference type="SAM" id="MobiDB-lite"/>
    </source>
</evidence>
<keyword evidence="3" id="KW-0964">Secreted</keyword>
<reference evidence="8" key="1">
    <citation type="submission" date="2025-08" db="UniProtKB">
        <authorList>
            <consortium name="Ensembl"/>
        </authorList>
    </citation>
    <scope>IDENTIFICATION</scope>
</reference>
<organism evidence="8 9">
    <name type="scientific">Cyprinus carpio</name>
    <name type="common">Common carp</name>
    <dbReference type="NCBI Taxonomy" id="7962"/>
    <lineage>
        <taxon>Eukaryota</taxon>
        <taxon>Metazoa</taxon>
        <taxon>Chordata</taxon>
        <taxon>Craniata</taxon>
        <taxon>Vertebrata</taxon>
        <taxon>Euteleostomi</taxon>
        <taxon>Actinopterygii</taxon>
        <taxon>Neopterygii</taxon>
        <taxon>Teleostei</taxon>
        <taxon>Ostariophysi</taxon>
        <taxon>Cypriniformes</taxon>
        <taxon>Cyprinidae</taxon>
        <taxon>Cyprininae</taxon>
        <taxon>Cyprinus</taxon>
    </lineage>
</organism>
<evidence type="ECO:0000313" key="8">
    <source>
        <dbReference type="Ensembl" id="ENSCCRP00015107296.1"/>
    </source>
</evidence>
<sequence>MGFSSNAIEERFCPKEPFREQFLKEPFKTFFQISPPVSSPHNMWTITSTLLLACCLWAALVQSQDHDDIEPGHMRNVWEDVIEFLTKGTRDECSLSVMVQGDLTKLRITCLGMEHSYWCEYQGKPQVCRNYNNNSLHYFRQIMWGLRKLSNACQGQRILKPLMCRKASDEAQMVFISASSSNAEPYRPVPDRPVQMRPQLQKQRPKPTRPQIFRTQPARTAQDKTNQPKAFKSTTQRRIITPKPTVPQPTTQVPLSEAKKLAQDYCWRSFRGVCSFVIGWFRN</sequence>
<evidence type="ECO:0000256" key="3">
    <source>
        <dbReference type="ARBA" id="ARBA00022525"/>
    </source>
</evidence>
<keyword evidence="4" id="KW-0732">Signal</keyword>
<comment type="similarity">
    <text evidence="2">Belongs to the fibroblast growth factor-binding protein family.</text>
</comment>
<evidence type="ECO:0000256" key="2">
    <source>
        <dbReference type="ARBA" id="ARBA00008326"/>
    </source>
</evidence>
<dbReference type="PANTHER" id="PTHR15258">
    <property type="entry name" value="FGF BINDING PROTEIN-RELATED"/>
    <property type="match status" value="1"/>
</dbReference>
<dbReference type="GO" id="GO:0019838">
    <property type="term" value="F:growth factor binding"/>
    <property type="evidence" value="ECO:0007669"/>
    <property type="project" value="UniProtKB-KW"/>
</dbReference>
<dbReference type="Ensembl" id="ENSCCRT00015110707.1">
    <property type="protein sequence ID" value="ENSCCRP00015107296.1"/>
    <property type="gene ID" value="ENSCCRG00015042731.1"/>
</dbReference>
<evidence type="ECO:0000256" key="5">
    <source>
        <dbReference type="ARBA" id="ARBA00023157"/>
    </source>
</evidence>
<keyword evidence="5" id="KW-1015">Disulfide bond</keyword>
<name>A0A8C2APP1_CYPCA</name>
<dbReference type="InterPro" id="IPR010510">
    <property type="entry name" value="FGF1-bd"/>
</dbReference>
<keyword evidence="6" id="KW-0340">Growth factor binding</keyword>
<dbReference type="AlphaFoldDB" id="A0A8C2APP1"/>
<proteinExistence type="inferred from homology"/>
<evidence type="ECO:0000256" key="6">
    <source>
        <dbReference type="ARBA" id="ARBA00023183"/>
    </source>
</evidence>
<dbReference type="PANTHER" id="PTHR15258:SF1">
    <property type="entry name" value="FIBROBLAST GROWTH FACTOR-BINDING PROTEIN 2"/>
    <property type="match status" value="1"/>
</dbReference>